<keyword evidence="1" id="KW-0472">Membrane</keyword>
<evidence type="ECO:0000313" key="2">
    <source>
        <dbReference type="EMBL" id="EKV10698.1"/>
    </source>
</evidence>
<dbReference type="EMBL" id="AKCT01000219">
    <property type="protein sequence ID" value="EKV10698.1"/>
    <property type="molecule type" value="Genomic_DNA"/>
</dbReference>
<protein>
    <submittedName>
        <fullName evidence="2">Uncharacterized protein</fullName>
    </submittedName>
</protein>
<keyword evidence="1" id="KW-0812">Transmembrane</keyword>
<keyword evidence="1" id="KW-1133">Transmembrane helix</keyword>
<organism evidence="2 3">
    <name type="scientific">Penicillium digitatum (strain PHI26 / CECT 20796)</name>
    <name type="common">Green mold</name>
    <dbReference type="NCBI Taxonomy" id="1170229"/>
    <lineage>
        <taxon>Eukaryota</taxon>
        <taxon>Fungi</taxon>
        <taxon>Dikarya</taxon>
        <taxon>Ascomycota</taxon>
        <taxon>Pezizomycotina</taxon>
        <taxon>Eurotiomycetes</taxon>
        <taxon>Eurotiomycetidae</taxon>
        <taxon>Eurotiales</taxon>
        <taxon>Aspergillaceae</taxon>
        <taxon>Penicillium</taxon>
    </lineage>
</organism>
<proteinExistence type="predicted"/>
<accession>K9G783</accession>
<dbReference type="Proteomes" id="UP000009882">
    <property type="component" value="Unassembled WGS sequence"/>
</dbReference>
<comment type="caution">
    <text evidence="2">The sequence shown here is derived from an EMBL/GenBank/DDBJ whole genome shotgun (WGS) entry which is preliminary data.</text>
</comment>
<name>K9G783_PEND2</name>
<keyword evidence="3" id="KW-1185">Reference proteome</keyword>
<dbReference type="AlphaFoldDB" id="K9G783"/>
<evidence type="ECO:0000313" key="3">
    <source>
        <dbReference type="Proteomes" id="UP000009882"/>
    </source>
</evidence>
<dbReference type="InParanoid" id="K9G783"/>
<reference evidence="3" key="1">
    <citation type="journal article" date="2012" name="BMC Genomics">
        <title>Genome sequence of the necrotrophic fungus Penicillium digitatum, the main postharvest pathogen of citrus.</title>
        <authorList>
            <person name="Marcet-Houben M."/>
            <person name="Ballester A.-R."/>
            <person name="de la Fuente B."/>
            <person name="Harries E."/>
            <person name="Marcos J.F."/>
            <person name="Gonzalez-Candelas L."/>
            <person name="Gabaldon T."/>
        </authorList>
    </citation>
    <scope>NUCLEOTIDE SEQUENCE [LARGE SCALE GENOMIC DNA]</scope>
    <source>
        <strain evidence="3">PHI26 / CECT 20796</strain>
    </source>
</reference>
<evidence type="ECO:0000256" key="1">
    <source>
        <dbReference type="SAM" id="Phobius"/>
    </source>
</evidence>
<feature type="transmembrane region" description="Helical" evidence="1">
    <location>
        <begin position="49"/>
        <end position="75"/>
    </location>
</feature>
<gene>
    <name evidence="2" type="ORF">PDIG_55360</name>
</gene>
<dbReference type="HOGENOM" id="CLU_2528182_0_0_1"/>
<sequence>MIQNSGLTNRQRNVHPADCWSMEDCRLLGLVPGSTYLPVSASLRCPRCILLLLFISSSGPLFGAWSLGPVIHSIFFNWRWPASH</sequence>